<name>A0A1G7I5W3_9FLAO</name>
<keyword evidence="3" id="KW-1185">Reference proteome</keyword>
<evidence type="ECO:0000313" key="2">
    <source>
        <dbReference type="EMBL" id="SDF08008.1"/>
    </source>
</evidence>
<feature type="chain" id="PRO_5010256053" evidence="1">
    <location>
        <begin position="22"/>
        <end position="179"/>
    </location>
</feature>
<gene>
    <name evidence="2" type="ORF">SAMN04487992_10763</name>
</gene>
<dbReference type="Proteomes" id="UP000182114">
    <property type="component" value="Unassembled WGS sequence"/>
</dbReference>
<dbReference type="PROSITE" id="PS51257">
    <property type="entry name" value="PROKAR_LIPOPROTEIN"/>
    <property type="match status" value="1"/>
</dbReference>
<sequence length="179" mass="20025">MKIIFTILSVAIVLVSCSSNSVDLAIDNPTSSPVLLKVDSLEVEIPAEQVVWVEMGKGQHTITLQNDSIVNFNFTADVYMVNPTLTEYLMSGEYYGDNSTYSMYELTNAQKTVEFLGLELEGNYALITGLINPVTWDYGPREALPEMIEMEEGDSYEVLQKLFSPQEFIAEINNARDSE</sequence>
<reference evidence="3" key="1">
    <citation type="submission" date="2016-10" db="EMBL/GenBank/DDBJ databases">
        <authorList>
            <person name="Varghese N."/>
            <person name="Submissions S."/>
        </authorList>
    </citation>
    <scope>NUCLEOTIDE SEQUENCE [LARGE SCALE GENOMIC DNA]</scope>
    <source>
        <strain evidence="3">DSM 24729</strain>
    </source>
</reference>
<evidence type="ECO:0000313" key="3">
    <source>
        <dbReference type="Proteomes" id="UP000182114"/>
    </source>
</evidence>
<keyword evidence="1" id="KW-0732">Signal</keyword>
<dbReference type="AlphaFoldDB" id="A0A1G7I5W3"/>
<evidence type="ECO:0000256" key="1">
    <source>
        <dbReference type="SAM" id="SignalP"/>
    </source>
</evidence>
<accession>A0A1G7I5W3</accession>
<feature type="signal peptide" evidence="1">
    <location>
        <begin position="1"/>
        <end position="21"/>
    </location>
</feature>
<dbReference type="EMBL" id="FNBD01000007">
    <property type="protein sequence ID" value="SDF08008.1"/>
    <property type="molecule type" value="Genomic_DNA"/>
</dbReference>
<protein>
    <submittedName>
        <fullName evidence="2">Uncharacterized protein</fullName>
    </submittedName>
</protein>
<proteinExistence type="predicted"/>
<dbReference type="RefSeq" id="WP_074538616.1">
    <property type="nucleotide sequence ID" value="NZ_FNBD01000007.1"/>
</dbReference>
<organism evidence="2 3">
    <name type="scientific">Cellulophaga baltica</name>
    <dbReference type="NCBI Taxonomy" id="76594"/>
    <lineage>
        <taxon>Bacteria</taxon>
        <taxon>Pseudomonadati</taxon>
        <taxon>Bacteroidota</taxon>
        <taxon>Flavobacteriia</taxon>
        <taxon>Flavobacteriales</taxon>
        <taxon>Flavobacteriaceae</taxon>
        <taxon>Cellulophaga</taxon>
    </lineage>
</organism>